<protein>
    <submittedName>
        <fullName evidence="2">Transposase DDE domain protein</fullName>
    </submittedName>
</protein>
<dbReference type="GO" id="GO:0004803">
    <property type="term" value="F:transposase activity"/>
    <property type="evidence" value="ECO:0007669"/>
    <property type="project" value="InterPro"/>
</dbReference>
<dbReference type="InterPro" id="IPR002559">
    <property type="entry name" value="Transposase_11"/>
</dbReference>
<dbReference type="GO" id="GO:0003677">
    <property type="term" value="F:DNA binding"/>
    <property type="evidence" value="ECO:0007669"/>
    <property type="project" value="InterPro"/>
</dbReference>
<reference evidence="2 3" key="1">
    <citation type="submission" date="2016-10" db="EMBL/GenBank/DDBJ databases">
        <authorList>
            <person name="de Groot N.N."/>
        </authorList>
    </citation>
    <scope>NUCLEOTIDE SEQUENCE [LARGE SCALE GENOMIC DNA]</scope>
    <source>
        <strain evidence="2">MBHS1</strain>
    </source>
</reference>
<dbReference type="AlphaFoldDB" id="A0A1H6F988"/>
<dbReference type="EMBL" id="FMSV02000364">
    <property type="protein sequence ID" value="SEH05584.1"/>
    <property type="molecule type" value="Genomic_DNA"/>
</dbReference>
<sequence length="415" mass="47737">MLCSRVEELLSGQAPLLEADYPLTVEREAQHIAAQLLMRQDSAEVSAEPTASDMQSVDVESLEMMRPRTVGVESVGLWAMQQIDFIELLESLPMLNALKTLQGAMIVMDAGIASEDNLTWLRDHNYRYLVVNREKSHQFDPEQAIAIKNSAGETIKLQKVIDEVGKEDEADKEDDVDREVRLYCHSQGRERKEQAISKRFAEKFETALQKLHEGLSKPRCVKRIDKIWECIGRLKEKSHGMGQHYHIEVQADDSGEKAIAITWEQRPVANTLHTNPGVYCLHSNELNWDEEKLWRTYIMLTDLESVFRSLKSELGLRPIYHRTEERVDGHLFITVLAYQFVQIIRKQLVEKGIHDRWQTLRDTLNGQQRITTSFKRADRLTLHVRKTTRAEPEQMKIYQALALNPAPGGVKKMVV</sequence>
<dbReference type="GO" id="GO:0006313">
    <property type="term" value="P:DNA transposition"/>
    <property type="evidence" value="ECO:0007669"/>
    <property type="project" value="InterPro"/>
</dbReference>
<evidence type="ECO:0000313" key="3">
    <source>
        <dbReference type="Proteomes" id="UP000236724"/>
    </source>
</evidence>
<dbReference type="Pfam" id="PF01609">
    <property type="entry name" value="DDE_Tnp_1"/>
    <property type="match status" value="1"/>
</dbReference>
<keyword evidence="3" id="KW-1185">Reference proteome</keyword>
<dbReference type="SUPFAM" id="SSF53098">
    <property type="entry name" value="Ribonuclease H-like"/>
    <property type="match status" value="1"/>
</dbReference>
<dbReference type="InterPro" id="IPR012337">
    <property type="entry name" value="RNaseH-like_sf"/>
</dbReference>
<gene>
    <name evidence="2" type="ORF">MBHS_01439</name>
</gene>
<evidence type="ECO:0000259" key="1">
    <source>
        <dbReference type="Pfam" id="PF01609"/>
    </source>
</evidence>
<proteinExistence type="predicted"/>
<evidence type="ECO:0000313" key="2">
    <source>
        <dbReference type="EMBL" id="SEH05584.1"/>
    </source>
</evidence>
<dbReference type="Proteomes" id="UP000236724">
    <property type="component" value="Unassembled WGS sequence"/>
</dbReference>
<accession>A0A1H6F988</accession>
<dbReference type="RefSeq" id="WP_286019196.1">
    <property type="nucleotide sequence ID" value="NZ_FMSV02000364.1"/>
</dbReference>
<organism evidence="2 3">
    <name type="scientific">Candidatus Venteria ishoeyi</name>
    <dbReference type="NCBI Taxonomy" id="1899563"/>
    <lineage>
        <taxon>Bacteria</taxon>
        <taxon>Pseudomonadati</taxon>
        <taxon>Pseudomonadota</taxon>
        <taxon>Gammaproteobacteria</taxon>
        <taxon>Thiotrichales</taxon>
        <taxon>Thiotrichaceae</taxon>
        <taxon>Venteria</taxon>
    </lineage>
</organism>
<feature type="domain" description="Transposase IS4-like" evidence="1">
    <location>
        <begin position="95"/>
        <end position="338"/>
    </location>
</feature>
<name>A0A1H6F988_9GAMM</name>